<dbReference type="GO" id="GO:0016491">
    <property type="term" value="F:oxidoreductase activity"/>
    <property type="evidence" value="ECO:0007669"/>
    <property type="project" value="UniProtKB-KW"/>
</dbReference>
<accession>A0A7G5FG25</accession>
<evidence type="ECO:0000256" key="1">
    <source>
        <dbReference type="ARBA" id="ARBA00006484"/>
    </source>
</evidence>
<keyword evidence="2" id="KW-0560">Oxidoreductase</keyword>
<keyword evidence="4" id="KW-1185">Reference proteome</keyword>
<dbReference type="PROSITE" id="PS00061">
    <property type="entry name" value="ADH_SHORT"/>
    <property type="match status" value="1"/>
</dbReference>
<dbReference type="SUPFAM" id="SSF51735">
    <property type="entry name" value="NAD(P)-binding Rossmann-fold domains"/>
    <property type="match status" value="1"/>
</dbReference>
<gene>
    <name evidence="3" type="ORF">HW450_02110</name>
</gene>
<dbReference type="AlphaFoldDB" id="A0A7G5FG25"/>
<evidence type="ECO:0000256" key="2">
    <source>
        <dbReference type="ARBA" id="ARBA00023002"/>
    </source>
</evidence>
<comment type="similarity">
    <text evidence="1">Belongs to the short-chain dehydrogenases/reductases (SDR) family.</text>
</comment>
<dbReference type="Gene3D" id="3.40.50.720">
    <property type="entry name" value="NAD(P)-binding Rossmann-like Domain"/>
    <property type="match status" value="1"/>
</dbReference>
<dbReference type="Proteomes" id="UP000515570">
    <property type="component" value="Chromosome"/>
</dbReference>
<protein>
    <submittedName>
        <fullName evidence="3">SDR family oxidoreductase</fullName>
    </submittedName>
</protein>
<dbReference type="PANTHER" id="PTHR24321">
    <property type="entry name" value="DEHYDROGENASES, SHORT CHAIN"/>
    <property type="match status" value="1"/>
</dbReference>
<dbReference type="PRINTS" id="PR00080">
    <property type="entry name" value="SDRFAMILY"/>
</dbReference>
<sequence>MQRLAADGYHVTFTWHSNESAAPTAIQADLSTIKGMDQFLDQVKGNSFDVVVNNATTVTEISPITTTSLESWQENFAIGVTAPFMLIKELGPLMPSGASNINISSLNTLMPQPGIAGYCAAKAALESLTQVAARELLSMR</sequence>
<dbReference type="InterPro" id="IPR036291">
    <property type="entry name" value="NAD(P)-bd_dom_sf"/>
</dbReference>
<dbReference type="EMBL" id="CP059833">
    <property type="protein sequence ID" value="QMV85566.1"/>
    <property type="molecule type" value="Genomic_DNA"/>
</dbReference>
<dbReference type="PRINTS" id="PR00081">
    <property type="entry name" value="GDHRDH"/>
</dbReference>
<organism evidence="3 4">
    <name type="scientific">Corynebacterium hindlerae</name>
    <dbReference type="NCBI Taxonomy" id="699041"/>
    <lineage>
        <taxon>Bacteria</taxon>
        <taxon>Bacillati</taxon>
        <taxon>Actinomycetota</taxon>
        <taxon>Actinomycetes</taxon>
        <taxon>Mycobacteriales</taxon>
        <taxon>Corynebacteriaceae</taxon>
        <taxon>Corynebacterium</taxon>
    </lineage>
</organism>
<dbReference type="CDD" id="cd05233">
    <property type="entry name" value="SDR_c"/>
    <property type="match status" value="1"/>
</dbReference>
<evidence type="ECO:0000313" key="3">
    <source>
        <dbReference type="EMBL" id="QMV85566.1"/>
    </source>
</evidence>
<dbReference type="PANTHER" id="PTHR24321:SF8">
    <property type="entry name" value="ESTRADIOL 17-BETA-DEHYDROGENASE 8-RELATED"/>
    <property type="match status" value="1"/>
</dbReference>
<reference evidence="3 4" key="1">
    <citation type="submission" date="2020-07" db="EMBL/GenBank/DDBJ databases">
        <title>non toxigenic Corynebacterium sp. nov from a clinical source.</title>
        <authorList>
            <person name="Bernier A.-M."/>
            <person name="Bernard K."/>
        </authorList>
    </citation>
    <scope>NUCLEOTIDE SEQUENCE [LARGE SCALE GENOMIC DNA]</scope>
    <source>
        <strain evidence="4">NML 93-0612</strain>
    </source>
</reference>
<proteinExistence type="inferred from homology"/>
<name>A0A7G5FG25_9CORY</name>
<evidence type="ECO:0000313" key="4">
    <source>
        <dbReference type="Proteomes" id="UP000515570"/>
    </source>
</evidence>
<dbReference type="InterPro" id="IPR020904">
    <property type="entry name" value="Sc_DH/Rdtase_CS"/>
</dbReference>
<dbReference type="InterPro" id="IPR002347">
    <property type="entry name" value="SDR_fam"/>
</dbReference>
<dbReference type="Pfam" id="PF00106">
    <property type="entry name" value="adh_short"/>
    <property type="match status" value="1"/>
</dbReference>